<evidence type="ECO:0000313" key="1">
    <source>
        <dbReference type="EMBL" id="BAM02618.1"/>
    </source>
</evidence>
<sequence length="216" mass="22324">MARPLLTVLALPGSRPTGGDGVEFLALDADTPAALRVAAAGARAPVVTVLGAGQRLRPHAARAAAATAARQPHRRWWWVADGPLGAGAEPLRTDLLSLLLRHDRALPVTFARPEVLAIDTGVNGGGAAAHAFARACRCLDAGILPGRLEGPVSDEEEVGLGGDLRLAQARVAAAFADRCPPQRRDAVWAACAATEARTRLVAAFAPAQASPLRRAA</sequence>
<gene>
    <name evidence="1" type="ordered locus">PSMK_04590</name>
</gene>
<dbReference type="Proteomes" id="UP000007881">
    <property type="component" value="Chromosome"/>
</dbReference>
<dbReference type="EMBL" id="AP012338">
    <property type="protein sequence ID" value="BAM02618.1"/>
    <property type="molecule type" value="Genomic_DNA"/>
</dbReference>
<accession>I0IBI0</accession>
<protein>
    <submittedName>
        <fullName evidence="1">Uncharacterized protein</fullName>
    </submittedName>
</protein>
<evidence type="ECO:0000313" key="2">
    <source>
        <dbReference type="Proteomes" id="UP000007881"/>
    </source>
</evidence>
<dbReference type="KEGG" id="phm:PSMK_04590"/>
<proteinExistence type="predicted"/>
<reference evidence="1 2" key="1">
    <citation type="submission" date="2012-02" db="EMBL/GenBank/DDBJ databases">
        <title>Complete genome sequence of Phycisphaera mikurensis NBRC 102666.</title>
        <authorList>
            <person name="Ankai A."/>
            <person name="Hosoyama A."/>
            <person name="Terui Y."/>
            <person name="Sekine M."/>
            <person name="Fukai R."/>
            <person name="Kato Y."/>
            <person name="Nakamura S."/>
            <person name="Yamada-Narita S."/>
            <person name="Kawakoshi A."/>
            <person name="Fukunaga Y."/>
            <person name="Yamazaki S."/>
            <person name="Fujita N."/>
        </authorList>
    </citation>
    <scope>NUCLEOTIDE SEQUENCE [LARGE SCALE GENOMIC DNA]</scope>
    <source>
        <strain evidence="2">NBRC 102666 / KCTC 22515 / FYK2301M01</strain>
    </source>
</reference>
<dbReference type="RefSeq" id="WP_014435838.1">
    <property type="nucleotide sequence ID" value="NC_017080.1"/>
</dbReference>
<dbReference type="HOGENOM" id="CLU_1276652_0_0_0"/>
<name>I0IBI0_PHYMF</name>
<organism evidence="1 2">
    <name type="scientific">Phycisphaera mikurensis (strain NBRC 102666 / KCTC 22515 / FYK2301M01)</name>
    <dbReference type="NCBI Taxonomy" id="1142394"/>
    <lineage>
        <taxon>Bacteria</taxon>
        <taxon>Pseudomonadati</taxon>
        <taxon>Planctomycetota</taxon>
        <taxon>Phycisphaerae</taxon>
        <taxon>Phycisphaerales</taxon>
        <taxon>Phycisphaeraceae</taxon>
        <taxon>Phycisphaera</taxon>
    </lineage>
</organism>
<keyword evidence="2" id="KW-1185">Reference proteome</keyword>
<dbReference type="AlphaFoldDB" id="I0IBI0"/>